<evidence type="ECO:0000256" key="9">
    <source>
        <dbReference type="PROSITE-ProRule" id="PRU00282"/>
    </source>
</evidence>
<keyword evidence="6" id="KW-1133">Transmembrane helix</keyword>
<keyword evidence="4" id="KW-0677">Repeat</keyword>
<sequence>MPAWSQYLELNDAETEKVEKRGRYIIIRTLVGAAVYPLTHVKILFQLGYEPFPLTSGKFLWFFRDAYFLPNGLKYATKIYDRFGLCRLYTGINASVLSQFTSGLIDLATSIYVDRHYPEIGGKPINLDKEESEMSDAESMRRVLRFAIRESISRTVAVIFSRPFTVIMIRQIAQIVGGELKYHNLLFSLRLIGIEEGPKGLFSGLIPQLIAEYLSIWGIHFVLYSIERITLRAQQDAIRYNKTEEENFIVSTRKMLHLIAPVFVNSFTYPFQVVSTVMAVAGSGLLVSMLPYSPPFAIWQDAYDYLLPVNGLKRGSRIFWREHSGAVSVGPDQELYAANKHFISENCLTAISISDTNSYERLHDDSMLSMSSAAGITHESTENSIIDSSTYLTTKLSSFSIQSTHEEFDSKLYYSSTERMDLVQNDGYDIFANKLIIRLINNLRVKHLREDDARVILMRRGETVSEVFPNWIMNAFNNSNLYVS</sequence>
<keyword evidence="5" id="KW-1000">Mitochondrion outer membrane</keyword>
<comment type="caution">
    <text evidence="10">The sequence shown here is derived from an EMBL/GenBank/DDBJ whole genome shotgun (WGS) entry which is preliminary data.</text>
</comment>
<dbReference type="PANTHER" id="PTHR10780:SF18">
    <property type="entry name" value="LD43650P"/>
    <property type="match status" value="1"/>
</dbReference>
<gene>
    <name evidence="10" type="ORF">CJOHNSTONI_LOCUS3923</name>
</gene>
<keyword evidence="7" id="KW-0496">Mitochondrion</keyword>
<dbReference type="Gene3D" id="1.50.40.10">
    <property type="entry name" value="Mitochondrial carrier domain"/>
    <property type="match status" value="1"/>
</dbReference>
<accession>A0A8J2Q2V8</accession>
<dbReference type="PANTHER" id="PTHR10780">
    <property type="entry name" value="MITOCHONDRIAL CARRIER HOMOLOG"/>
    <property type="match status" value="1"/>
</dbReference>
<name>A0A8J2Q2V8_9BILA</name>
<evidence type="ECO:0000256" key="8">
    <source>
        <dbReference type="ARBA" id="ARBA00023136"/>
    </source>
</evidence>
<proteinExistence type="inferred from homology"/>
<evidence type="ECO:0000256" key="6">
    <source>
        <dbReference type="ARBA" id="ARBA00022989"/>
    </source>
</evidence>
<evidence type="ECO:0000256" key="7">
    <source>
        <dbReference type="ARBA" id="ARBA00023128"/>
    </source>
</evidence>
<evidence type="ECO:0000313" key="11">
    <source>
        <dbReference type="Proteomes" id="UP000746747"/>
    </source>
</evidence>
<feature type="repeat" description="Solcar" evidence="9">
    <location>
        <begin position="141"/>
        <end position="230"/>
    </location>
</feature>
<dbReference type="InterPro" id="IPR018108">
    <property type="entry name" value="MCP_transmembrane"/>
</dbReference>
<dbReference type="GO" id="GO:0005741">
    <property type="term" value="C:mitochondrial outer membrane"/>
    <property type="evidence" value="ECO:0007669"/>
    <property type="project" value="UniProtKB-SubCell"/>
</dbReference>
<dbReference type="SUPFAM" id="SSF103506">
    <property type="entry name" value="Mitochondrial carrier"/>
    <property type="match status" value="1"/>
</dbReference>
<dbReference type="OrthoDB" id="10253709at2759"/>
<evidence type="ECO:0000256" key="5">
    <source>
        <dbReference type="ARBA" id="ARBA00022787"/>
    </source>
</evidence>
<comment type="similarity">
    <text evidence="2">Belongs to the mitochondrial carrier (TC 2.A.29) family.</text>
</comment>
<keyword evidence="3 9" id="KW-0812">Transmembrane</keyword>
<comment type="subcellular location">
    <subcellularLocation>
        <location evidence="1">Mitochondrion outer membrane</location>
        <topology evidence="1">Multi-pass membrane protein</topology>
    </subcellularLocation>
</comment>
<dbReference type="Proteomes" id="UP000746747">
    <property type="component" value="Unassembled WGS sequence"/>
</dbReference>
<evidence type="ECO:0000256" key="2">
    <source>
        <dbReference type="ARBA" id="ARBA00006375"/>
    </source>
</evidence>
<protein>
    <submittedName>
        <fullName evidence="10">Uncharacterized protein</fullName>
    </submittedName>
</protein>
<keyword evidence="11" id="KW-1185">Reference proteome</keyword>
<dbReference type="InterPro" id="IPR023395">
    <property type="entry name" value="MCP_dom_sf"/>
</dbReference>
<dbReference type="EMBL" id="CAKAEH010001261">
    <property type="protein sequence ID" value="CAG9533721.1"/>
    <property type="molecule type" value="Genomic_DNA"/>
</dbReference>
<evidence type="ECO:0000256" key="1">
    <source>
        <dbReference type="ARBA" id="ARBA00004374"/>
    </source>
</evidence>
<reference evidence="10" key="1">
    <citation type="submission" date="2021-09" db="EMBL/GenBank/DDBJ databases">
        <authorList>
            <consortium name="Pathogen Informatics"/>
        </authorList>
    </citation>
    <scope>NUCLEOTIDE SEQUENCE</scope>
</reference>
<dbReference type="PROSITE" id="PS50920">
    <property type="entry name" value="SOLCAR"/>
    <property type="match status" value="1"/>
</dbReference>
<dbReference type="AlphaFoldDB" id="A0A8J2Q2V8"/>
<evidence type="ECO:0000313" key="10">
    <source>
        <dbReference type="EMBL" id="CAG9533721.1"/>
    </source>
</evidence>
<evidence type="ECO:0000256" key="3">
    <source>
        <dbReference type="ARBA" id="ARBA00022692"/>
    </source>
</evidence>
<keyword evidence="8 9" id="KW-0472">Membrane</keyword>
<evidence type="ECO:0000256" key="4">
    <source>
        <dbReference type="ARBA" id="ARBA00022737"/>
    </source>
</evidence>
<organism evidence="10 11">
    <name type="scientific">Cercopithifilaria johnstoni</name>
    <dbReference type="NCBI Taxonomy" id="2874296"/>
    <lineage>
        <taxon>Eukaryota</taxon>
        <taxon>Metazoa</taxon>
        <taxon>Ecdysozoa</taxon>
        <taxon>Nematoda</taxon>
        <taxon>Chromadorea</taxon>
        <taxon>Rhabditida</taxon>
        <taxon>Spirurina</taxon>
        <taxon>Spiruromorpha</taxon>
        <taxon>Filarioidea</taxon>
        <taxon>Onchocercidae</taxon>
        <taxon>Cercopithifilaria</taxon>
    </lineage>
</organism>